<dbReference type="Proteomes" id="UP000712281">
    <property type="component" value="Unassembled WGS sequence"/>
</dbReference>
<gene>
    <name evidence="2" type="ORF">F2Q68_00009762</name>
    <name evidence="1" type="ORF">F2Q70_00016796</name>
</gene>
<name>A0A8S9KLZ7_BRACR</name>
<protein>
    <submittedName>
        <fullName evidence="2">Uncharacterized protein</fullName>
    </submittedName>
</protein>
<proteinExistence type="predicted"/>
<dbReference type="AlphaFoldDB" id="A0A8S9KLZ7"/>
<sequence>MIVRIAGTVIRVYAGKGEFPGHFDQGDLIRERSIGVGVGVAFPDGGSYLILPK</sequence>
<evidence type="ECO:0000313" key="1">
    <source>
        <dbReference type="EMBL" id="KAF2562741.1"/>
    </source>
</evidence>
<reference evidence="2" key="1">
    <citation type="submission" date="2019-12" db="EMBL/GenBank/DDBJ databases">
        <title>Genome sequencing and annotation of Brassica cretica.</title>
        <authorList>
            <person name="Studholme D.J."/>
            <person name="Sarris P.F."/>
        </authorList>
    </citation>
    <scope>NUCLEOTIDE SEQUENCE</scope>
    <source>
        <strain evidence="2">PFS-001/15</strain>
        <strain evidence="1">PFS-102/07</strain>
        <tissue evidence="2">Leaf</tissue>
    </source>
</reference>
<dbReference type="EMBL" id="QGKW02000717">
    <property type="protein sequence ID" value="KAF2596270.1"/>
    <property type="molecule type" value="Genomic_DNA"/>
</dbReference>
<organism evidence="2 3">
    <name type="scientific">Brassica cretica</name>
    <name type="common">Mustard</name>
    <dbReference type="NCBI Taxonomy" id="69181"/>
    <lineage>
        <taxon>Eukaryota</taxon>
        <taxon>Viridiplantae</taxon>
        <taxon>Streptophyta</taxon>
        <taxon>Embryophyta</taxon>
        <taxon>Tracheophyta</taxon>
        <taxon>Spermatophyta</taxon>
        <taxon>Magnoliopsida</taxon>
        <taxon>eudicotyledons</taxon>
        <taxon>Gunneridae</taxon>
        <taxon>Pentapetalae</taxon>
        <taxon>rosids</taxon>
        <taxon>malvids</taxon>
        <taxon>Brassicales</taxon>
        <taxon>Brassicaceae</taxon>
        <taxon>Brassiceae</taxon>
        <taxon>Brassica</taxon>
    </lineage>
</organism>
<evidence type="ECO:0000313" key="3">
    <source>
        <dbReference type="Proteomes" id="UP000712281"/>
    </source>
</evidence>
<evidence type="ECO:0000313" key="2">
    <source>
        <dbReference type="EMBL" id="KAF2596270.1"/>
    </source>
</evidence>
<dbReference type="EMBL" id="QGKY02001250">
    <property type="protein sequence ID" value="KAF2562741.1"/>
    <property type="molecule type" value="Genomic_DNA"/>
</dbReference>
<comment type="caution">
    <text evidence="2">The sequence shown here is derived from an EMBL/GenBank/DDBJ whole genome shotgun (WGS) entry which is preliminary data.</text>
</comment>
<accession>A0A8S9KLZ7</accession>